<feature type="region of interest" description="Disordered" evidence="1">
    <location>
        <begin position="149"/>
        <end position="174"/>
    </location>
</feature>
<name>A0A5Q2WLW9_9CAUD</name>
<sequence>MAFWDDLIRNISGQSNTPARKTSQAPRRATATVSKTGTVKPAPVVNSGGGGGRGGMASFSVSAPAAPTSRRTRQATTSSTPTPAPTPESTFGIPEVTGNTGDFSPKANKTDGVLGGLAAGLIQIKKPEANTNAMADRVGEILGQVQDAKTQQAGSGFTSVSNPPAESDGNPFGEFGNFLRDAFTVKPHNPNLAEELAAANEKAAAQKSEDRDVGDRLPALWDNTLAETFARPFIPFDENNANDLATLTNIHQSTDSFQNQYTPGNFEVRQLSQEEWDRLDVKTQQAITANYALYQAAQADNALESQEREEGYDDLVTSIFGSEGGSDTYAPNTIRVLSELGYTNLNNDLDNFLNGGAILSENELLNGVGNEARLFVLDELQNSVAWENSNLVPMLEEGTSLIESLRQGDALSADTLRLAGIEPLALYDIDPERMDALNGLMQGMASRDLWAAFETDAEAGDSFQADFDAITSGMDPSLVARYFRENYPQYFQNAAYGDANTYMTPEEFYANWLS</sequence>
<accession>A0A5Q2WLW9</accession>
<evidence type="ECO:0000313" key="3">
    <source>
        <dbReference type="Proteomes" id="UP000410540"/>
    </source>
</evidence>
<evidence type="ECO:0000313" key="2">
    <source>
        <dbReference type="EMBL" id="QGH78683.1"/>
    </source>
</evidence>
<proteinExistence type="predicted"/>
<dbReference type="EMBL" id="MN369747">
    <property type="protein sequence ID" value="QGH78683.1"/>
    <property type="molecule type" value="Genomic_DNA"/>
</dbReference>
<evidence type="ECO:0000256" key="1">
    <source>
        <dbReference type="SAM" id="MobiDB-lite"/>
    </source>
</evidence>
<feature type="compositionally biased region" description="Polar residues" evidence="1">
    <location>
        <begin position="149"/>
        <end position="164"/>
    </location>
</feature>
<feature type="compositionally biased region" description="Polar residues" evidence="1">
    <location>
        <begin position="11"/>
        <end position="37"/>
    </location>
</feature>
<gene>
    <name evidence="2" type="primary">42</name>
    <name evidence="2" type="ORF">SEA_WESAK_42</name>
</gene>
<feature type="compositionally biased region" description="Low complexity" evidence="1">
    <location>
        <begin position="62"/>
        <end position="81"/>
    </location>
</feature>
<dbReference type="Proteomes" id="UP000410540">
    <property type="component" value="Segment"/>
</dbReference>
<organism evidence="2 3">
    <name type="scientific">Microbacterium phage Wesak</name>
    <dbReference type="NCBI Taxonomy" id="2653751"/>
    <lineage>
        <taxon>Viruses</taxon>
        <taxon>Duplodnaviria</taxon>
        <taxon>Heunggongvirae</taxon>
        <taxon>Uroviricota</taxon>
        <taxon>Caudoviricetes</taxon>
        <taxon>Eekayvirinae</taxon>
        <taxon>Tinytimothyvirus</taxon>
        <taxon>Tinytimothyvirus tinytimothy</taxon>
    </lineage>
</organism>
<feature type="region of interest" description="Disordered" evidence="1">
    <location>
        <begin position="1"/>
        <end position="107"/>
    </location>
</feature>
<protein>
    <submittedName>
        <fullName evidence="2">Uncharacterized protein</fullName>
    </submittedName>
</protein>
<reference evidence="2 3" key="1">
    <citation type="submission" date="2019-08" db="EMBL/GenBank/DDBJ databases">
        <authorList>
            <person name="Duffy I."/>
            <person name="Kerns H.R."/>
            <person name="Brown C.R."/>
            <person name="Ouellette L.A."/>
            <person name="Showers K.M."/>
            <person name="Katz E.L."/>
            <person name="Gemmati A.M."/>
            <person name="Ogueke L.I."/>
            <person name="Latalladi V.L."/>
            <person name="Duncan J."/>
            <person name="Molloy S.D."/>
            <person name="Garlena R.A."/>
            <person name="Russell D.A."/>
            <person name="Pope W.H."/>
            <person name="Jacobs-Sera D."/>
            <person name="Hatfull G.F."/>
        </authorList>
    </citation>
    <scope>NUCLEOTIDE SEQUENCE [LARGE SCALE GENOMIC DNA]</scope>
</reference>